<dbReference type="Proteomes" id="UP001497535">
    <property type="component" value="Unassembled WGS sequence"/>
</dbReference>
<proteinExistence type="predicted"/>
<gene>
    <name evidence="1" type="ORF">MENTE1834_LOCUS21684</name>
</gene>
<protein>
    <submittedName>
        <fullName evidence="1">Uncharacterized protein</fullName>
    </submittedName>
</protein>
<name>A0ACB0Z7J9_MELEN</name>
<comment type="caution">
    <text evidence="1">The sequence shown here is derived from an EMBL/GenBank/DDBJ whole genome shotgun (WGS) entry which is preliminary data.</text>
</comment>
<sequence>MNESFKRYFPSASVPLPTHNPLQLLHWKDQERQHNTWYLEKYNRLQDSRKQPLVNKMICIYHNYRELETFCIHPLLFSHDLISKETRLLFCIKDQIDGSIRYKFRVKFVSQDEVISFCSAVAGYVTIKSYEEWSKQSEGARTPTFSERGRTPMSEKGNITPLEQTFDTTIVNETDASESVSANRAPAEDKTGTNGQNIINVHIENLISVEAMREFGNILLQIVDKCISSNKKERNKKTQMQQEGPNIQSTSTIQPALPSTTKLTAKRGRKPNPDNNEPVAKKRRDMNPSKWRIYDFERQLLQMVKEEKAEIHRARTPGTKYNLRGISDEIE</sequence>
<dbReference type="EMBL" id="CAVMJV010000027">
    <property type="protein sequence ID" value="CAK5074910.1"/>
    <property type="molecule type" value="Genomic_DNA"/>
</dbReference>
<evidence type="ECO:0000313" key="2">
    <source>
        <dbReference type="Proteomes" id="UP001497535"/>
    </source>
</evidence>
<evidence type="ECO:0000313" key="1">
    <source>
        <dbReference type="EMBL" id="CAK5074910.1"/>
    </source>
</evidence>
<organism evidence="1 2">
    <name type="scientific">Meloidogyne enterolobii</name>
    <name type="common">Root-knot nematode worm</name>
    <name type="synonym">Meloidogyne mayaguensis</name>
    <dbReference type="NCBI Taxonomy" id="390850"/>
    <lineage>
        <taxon>Eukaryota</taxon>
        <taxon>Metazoa</taxon>
        <taxon>Ecdysozoa</taxon>
        <taxon>Nematoda</taxon>
        <taxon>Chromadorea</taxon>
        <taxon>Rhabditida</taxon>
        <taxon>Tylenchina</taxon>
        <taxon>Tylenchomorpha</taxon>
        <taxon>Tylenchoidea</taxon>
        <taxon>Meloidogynidae</taxon>
        <taxon>Meloidogyninae</taxon>
        <taxon>Meloidogyne</taxon>
    </lineage>
</organism>
<reference evidence="1" key="1">
    <citation type="submission" date="2023-11" db="EMBL/GenBank/DDBJ databases">
        <authorList>
            <person name="Poullet M."/>
        </authorList>
    </citation>
    <scope>NUCLEOTIDE SEQUENCE</scope>
    <source>
        <strain evidence="1">E1834</strain>
    </source>
</reference>
<accession>A0ACB0Z7J9</accession>
<keyword evidence="2" id="KW-1185">Reference proteome</keyword>